<comment type="caution">
    <text evidence="1">The sequence shown here is derived from an EMBL/GenBank/DDBJ whole genome shotgun (WGS) entry which is preliminary data.</text>
</comment>
<dbReference type="AlphaFoldDB" id="A0A372NM29"/>
<dbReference type="Proteomes" id="UP000264217">
    <property type="component" value="Unassembled WGS sequence"/>
</dbReference>
<dbReference type="OrthoDB" id="1466267at2"/>
<name>A0A372NM29_9SPHI</name>
<sequence length="287" mass="32087">MSDFNNYQGNVERDRFGNFKGDEYDLARDYALTGKTIGILHLYTGEGFDFTLPRGALTKKGFDLIYWKDLPPDASILKKELQRCCQLWVISDEIKKLDSDHLQVIYEFFHQGRGLYIWGDNDPFFADANQITNSLFQTSLNGDYHGDQVLGLKSESGKSGLIPNHPIFTGIEHLYEGITVSALKLNLGSLRPLLLGSDKEVVAGYFDSGGKRAVVDGGFTRLYCNWDSAGTARFVVNAAAWLVNDDPTELLKRLTPDIDAITNKFDLPNSKPLDISGQKSKSIIDKF</sequence>
<keyword evidence="2" id="KW-1185">Reference proteome</keyword>
<protein>
    <submittedName>
        <fullName evidence="1">Uncharacterized protein</fullName>
    </submittedName>
</protein>
<dbReference type="EMBL" id="QWDC01000006">
    <property type="protein sequence ID" value="RFZ90006.1"/>
    <property type="molecule type" value="Genomic_DNA"/>
</dbReference>
<organism evidence="1 2">
    <name type="scientific">Mucilaginibacter conchicola</name>
    <dbReference type="NCBI Taxonomy" id="2303333"/>
    <lineage>
        <taxon>Bacteria</taxon>
        <taxon>Pseudomonadati</taxon>
        <taxon>Bacteroidota</taxon>
        <taxon>Sphingobacteriia</taxon>
        <taxon>Sphingobacteriales</taxon>
        <taxon>Sphingobacteriaceae</taxon>
        <taxon>Mucilaginibacter</taxon>
    </lineage>
</organism>
<proteinExistence type="predicted"/>
<accession>A0A372NM29</accession>
<reference evidence="1 2" key="1">
    <citation type="submission" date="2018-08" db="EMBL/GenBank/DDBJ databases">
        <title>Mucilaginibacter sp. MYSH2.</title>
        <authorList>
            <person name="Seo T."/>
        </authorList>
    </citation>
    <scope>NUCLEOTIDE SEQUENCE [LARGE SCALE GENOMIC DNA]</scope>
    <source>
        <strain evidence="1 2">MYSH2</strain>
    </source>
</reference>
<gene>
    <name evidence="1" type="ORF">D0C36_23550</name>
</gene>
<evidence type="ECO:0000313" key="2">
    <source>
        <dbReference type="Proteomes" id="UP000264217"/>
    </source>
</evidence>
<dbReference type="RefSeq" id="WP_117394190.1">
    <property type="nucleotide sequence ID" value="NZ_QWDC01000006.1"/>
</dbReference>
<evidence type="ECO:0000313" key="1">
    <source>
        <dbReference type="EMBL" id="RFZ90006.1"/>
    </source>
</evidence>